<feature type="chain" id="PRO_5038723384" description="Lipoprotein" evidence="1">
    <location>
        <begin position="21"/>
        <end position="343"/>
    </location>
</feature>
<name>A0A974BHW3_SEDHY</name>
<dbReference type="EMBL" id="JACBNQ010000003">
    <property type="protein sequence ID" value="NYB73455.1"/>
    <property type="molecule type" value="Genomic_DNA"/>
</dbReference>
<dbReference type="RefSeq" id="WP_179237155.1">
    <property type="nucleotide sequence ID" value="NZ_JACBNQ010000003.1"/>
</dbReference>
<proteinExistence type="predicted"/>
<organism evidence="2 3">
    <name type="scientific">Sedimentibacter hydroxybenzoicus DSM 7310</name>
    <dbReference type="NCBI Taxonomy" id="1123245"/>
    <lineage>
        <taxon>Bacteria</taxon>
        <taxon>Bacillati</taxon>
        <taxon>Bacillota</taxon>
        <taxon>Tissierellia</taxon>
        <taxon>Sedimentibacter</taxon>
    </lineage>
</organism>
<accession>A0A974BHW3</accession>
<gene>
    <name evidence="2" type="ORF">HZF24_04810</name>
</gene>
<evidence type="ECO:0000313" key="3">
    <source>
        <dbReference type="Proteomes" id="UP000611629"/>
    </source>
</evidence>
<keyword evidence="1" id="KW-0732">Signal</keyword>
<reference evidence="2" key="1">
    <citation type="submission" date="2020-07" db="EMBL/GenBank/DDBJ databases">
        <title>Genomic analysis of a strain of Sedimentibacter Hydroxybenzoicus DSM7310.</title>
        <authorList>
            <person name="Ma S."/>
        </authorList>
    </citation>
    <scope>NUCLEOTIDE SEQUENCE</scope>
    <source>
        <strain evidence="2">DSM 7310</strain>
    </source>
</reference>
<dbReference type="AlphaFoldDB" id="A0A974BHW3"/>
<sequence>MKYVKKLLFFIIILTCICSACGTETNITEEEYLSFIENYTFPPNEEELLMVMRKVNLNWGIGEFMSSFQSQKVDNDLMAIHRISYHRNLIVCILNLNYSTGKYGDFSFWYKFSPMEDSITQEQYDRFRNEDLPLIWSLAGELLLEQDATESLGEECMTYFNNYTKNGQNLNSINWWGRQNDIFCHVEFTWHSAFDQYIPHSMTFFDPVALAFDYKTQGKIKLYKNQEEVYTVSEVDILNSTPSGDFLISGYLENLCINDDDINPSAFYHGYPANVDLYQKGWLVDETGKLPVYIMPTPLSESELSKSRFHIVRIIDAPEPYCVIIQSEINYSINPDGTVLLGP</sequence>
<comment type="caution">
    <text evidence="2">The sequence shown here is derived from an EMBL/GenBank/DDBJ whole genome shotgun (WGS) entry which is preliminary data.</text>
</comment>
<protein>
    <recommendedName>
        <fullName evidence="4">Lipoprotein</fullName>
    </recommendedName>
</protein>
<evidence type="ECO:0000313" key="2">
    <source>
        <dbReference type="EMBL" id="NYB73455.1"/>
    </source>
</evidence>
<evidence type="ECO:0008006" key="4">
    <source>
        <dbReference type="Google" id="ProtNLM"/>
    </source>
</evidence>
<dbReference type="Proteomes" id="UP000611629">
    <property type="component" value="Unassembled WGS sequence"/>
</dbReference>
<feature type="signal peptide" evidence="1">
    <location>
        <begin position="1"/>
        <end position="20"/>
    </location>
</feature>
<keyword evidence="3" id="KW-1185">Reference proteome</keyword>
<evidence type="ECO:0000256" key="1">
    <source>
        <dbReference type="SAM" id="SignalP"/>
    </source>
</evidence>